<protein>
    <submittedName>
        <fullName evidence="1">Uncharacterized protein</fullName>
    </submittedName>
</protein>
<proteinExistence type="predicted"/>
<evidence type="ECO:0000313" key="2">
    <source>
        <dbReference type="Proteomes" id="UP000030744"/>
    </source>
</evidence>
<name>U6JPN5_9EIME</name>
<gene>
    <name evidence="1" type="ORF">EMH_0031640</name>
</gene>
<evidence type="ECO:0000313" key="1">
    <source>
        <dbReference type="EMBL" id="CDJ27414.1"/>
    </source>
</evidence>
<organism evidence="1 2">
    <name type="scientific">Eimeria mitis</name>
    <dbReference type="NCBI Taxonomy" id="44415"/>
    <lineage>
        <taxon>Eukaryota</taxon>
        <taxon>Sar</taxon>
        <taxon>Alveolata</taxon>
        <taxon>Apicomplexa</taxon>
        <taxon>Conoidasida</taxon>
        <taxon>Coccidia</taxon>
        <taxon>Eucoccidiorida</taxon>
        <taxon>Eimeriorina</taxon>
        <taxon>Eimeriidae</taxon>
        <taxon>Eimeria</taxon>
    </lineage>
</organism>
<dbReference type="AlphaFoldDB" id="U6JPN5"/>
<sequence>MDSVLLYGPVVGTGAAPAQVSPEVAQHVENGLKSRGAAPPPVYRRKKAPPHQSARLIITVAIAAFALFIRRCVASLAKSRAAASRRSLADGDDDFQQCVGPSFPSRHKPAVASSGMDPVMYQRLRNVLLLQERAIGSIWRAFPRLISPDVVKFLNVVVVYYTFEQTLLSAFLPDQLERLRRDAAAQLLSLARIPEAVYCLNELQVTAGQSLLFGWEGVKKAAECGPLPDTQGQIDEVKKEVHRKQEFAVRGKH</sequence>
<dbReference type="GeneID" id="25377981"/>
<dbReference type="VEuPathDB" id="ToxoDB:EMH_0031640"/>
<dbReference type="EMBL" id="HG679556">
    <property type="protein sequence ID" value="CDJ27414.1"/>
    <property type="molecule type" value="Genomic_DNA"/>
</dbReference>
<reference evidence="1" key="1">
    <citation type="submission" date="2013-10" db="EMBL/GenBank/DDBJ databases">
        <title>Genomic analysis of the causative agents of coccidiosis in chickens.</title>
        <authorList>
            <person name="Reid A.J."/>
            <person name="Blake D."/>
            <person name="Billington K."/>
            <person name="Browne H."/>
            <person name="Dunn M."/>
            <person name="Hung S."/>
            <person name="Kawahara F."/>
            <person name="Miranda-Saavedra D."/>
            <person name="Mourier T."/>
            <person name="Nagra H."/>
            <person name="Otto T.D."/>
            <person name="Rawlings N."/>
            <person name="Sanchez A."/>
            <person name="Sanders M."/>
            <person name="Subramaniam C."/>
            <person name="Tay Y."/>
            <person name="Dear P."/>
            <person name="Doerig C."/>
            <person name="Gruber A."/>
            <person name="Parkinson J."/>
            <person name="Shirley M."/>
            <person name="Wan K.L."/>
            <person name="Berriman M."/>
            <person name="Tomley F."/>
            <person name="Pain A."/>
        </authorList>
    </citation>
    <scope>NUCLEOTIDE SEQUENCE [LARGE SCALE GENOMIC DNA]</scope>
    <source>
        <strain evidence="1">Houghton</strain>
    </source>
</reference>
<dbReference type="Proteomes" id="UP000030744">
    <property type="component" value="Unassembled WGS sequence"/>
</dbReference>
<dbReference type="OrthoDB" id="10559234at2759"/>
<reference evidence="1" key="2">
    <citation type="submission" date="2013-10" db="EMBL/GenBank/DDBJ databases">
        <authorList>
            <person name="Aslett M."/>
        </authorList>
    </citation>
    <scope>NUCLEOTIDE SEQUENCE [LARGE SCALE GENOMIC DNA]</scope>
    <source>
        <strain evidence="1">Houghton</strain>
    </source>
</reference>
<accession>U6JPN5</accession>
<keyword evidence="2" id="KW-1185">Reference proteome</keyword>
<dbReference type="RefSeq" id="XP_013349992.1">
    <property type="nucleotide sequence ID" value="XM_013494538.1"/>
</dbReference>